<comment type="caution">
    <text evidence="4">The sequence shown here is derived from an EMBL/GenBank/DDBJ whole genome shotgun (WGS) entry which is preliminary data.</text>
</comment>
<dbReference type="AlphaFoldDB" id="A0A1F5TM46"/>
<dbReference type="CDD" id="cd03809">
    <property type="entry name" value="GT4_MtfB-like"/>
    <property type="match status" value="1"/>
</dbReference>
<evidence type="ECO:0008006" key="6">
    <source>
        <dbReference type="Google" id="ProtNLM"/>
    </source>
</evidence>
<dbReference type="GO" id="GO:0016757">
    <property type="term" value="F:glycosyltransferase activity"/>
    <property type="evidence" value="ECO:0007669"/>
    <property type="project" value="InterPro"/>
</dbReference>
<keyword evidence="1" id="KW-0808">Transferase</keyword>
<feature type="domain" description="Glycosyl transferase family 1" evidence="2">
    <location>
        <begin position="206"/>
        <end position="356"/>
    </location>
</feature>
<reference evidence="4 5" key="1">
    <citation type="journal article" date="2016" name="Nat. Commun.">
        <title>Thousands of microbial genomes shed light on interconnected biogeochemical processes in an aquifer system.</title>
        <authorList>
            <person name="Anantharaman K."/>
            <person name="Brown C.T."/>
            <person name="Hug L.A."/>
            <person name="Sharon I."/>
            <person name="Castelle C.J."/>
            <person name="Probst A.J."/>
            <person name="Thomas B.C."/>
            <person name="Singh A."/>
            <person name="Wilkins M.J."/>
            <person name="Karaoz U."/>
            <person name="Brodie E.L."/>
            <person name="Williams K.H."/>
            <person name="Hubbard S.S."/>
            <person name="Banfield J.F."/>
        </authorList>
    </citation>
    <scope>NUCLEOTIDE SEQUENCE [LARGE SCALE GENOMIC DNA]</scope>
</reference>
<name>A0A1F5TM46_9BACT</name>
<dbReference type="Proteomes" id="UP000177579">
    <property type="component" value="Unassembled WGS sequence"/>
</dbReference>
<accession>A0A1F5TM46</accession>
<dbReference type="PANTHER" id="PTHR46401">
    <property type="entry name" value="GLYCOSYLTRANSFERASE WBBK-RELATED"/>
    <property type="match status" value="1"/>
</dbReference>
<proteinExistence type="predicted"/>
<feature type="domain" description="Glycosyltransferase subfamily 4-like N-terminal" evidence="3">
    <location>
        <begin position="68"/>
        <end position="184"/>
    </location>
</feature>
<evidence type="ECO:0000256" key="1">
    <source>
        <dbReference type="ARBA" id="ARBA00022679"/>
    </source>
</evidence>
<dbReference type="GO" id="GO:0009103">
    <property type="term" value="P:lipopolysaccharide biosynthetic process"/>
    <property type="evidence" value="ECO:0007669"/>
    <property type="project" value="TreeGrafter"/>
</dbReference>
<sequence length="379" mass="43835">MNNNKKQIKRIGIDARFYGPGKGLGRYTKEVVDRILDMDTKNEYVIFLGLDSFDIFNTKNPKVKKVLVRARWYSVLEQIMMPYLILREKLDFMHFLHFNVPLICPTKYIVTIHDLILTKFPTPRASTLSPIFYKIKHLGYKMIIKSGIKNAQKVIAVSCFTKQEIINQFSISNDKIVVTYEGVSNDLMKLKAGDKSMSLGYNIRVPFLLYVGNAYPHKNLGGLVNIFSKIRKKYPDLSLVLVGKEDYFYKRLKTYVKDRDFTNIIFTGYVSDQDLAKIYSKALAYIFSSFCEGFGLPPLEAMNHGVPVLSSNKTCMPEILEDAALYFNPDKESDAIQKIIEIMENKDLREKLKIKGFAQVKKYSWDKCARQTFEIYVRE</sequence>
<gene>
    <name evidence="4" type="ORF">A2531_07400</name>
</gene>
<protein>
    <recommendedName>
        <fullName evidence="6">Glycosyl transferase family 1</fullName>
    </recommendedName>
</protein>
<dbReference type="PANTHER" id="PTHR46401:SF2">
    <property type="entry name" value="GLYCOSYLTRANSFERASE WBBK-RELATED"/>
    <property type="match status" value="1"/>
</dbReference>
<evidence type="ECO:0000259" key="2">
    <source>
        <dbReference type="Pfam" id="PF00534"/>
    </source>
</evidence>
<evidence type="ECO:0000259" key="3">
    <source>
        <dbReference type="Pfam" id="PF13439"/>
    </source>
</evidence>
<dbReference type="FunFam" id="3.40.50.2000:FF:000119">
    <property type="entry name" value="Glycosyl transferase group 1"/>
    <property type="match status" value="1"/>
</dbReference>
<dbReference type="Pfam" id="PF00534">
    <property type="entry name" value="Glycos_transf_1"/>
    <property type="match status" value="1"/>
</dbReference>
<evidence type="ECO:0000313" key="5">
    <source>
        <dbReference type="Proteomes" id="UP000177579"/>
    </source>
</evidence>
<dbReference type="Pfam" id="PF13439">
    <property type="entry name" value="Glyco_transf_4"/>
    <property type="match status" value="1"/>
</dbReference>
<organism evidence="4 5">
    <name type="scientific">Candidatus Falkowbacteria bacterium RIFOXYD2_FULL_34_120</name>
    <dbReference type="NCBI Taxonomy" id="1798007"/>
    <lineage>
        <taxon>Bacteria</taxon>
        <taxon>Candidatus Falkowiibacteriota</taxon>
    </lineage>
</organism>
<dbReference type="Gene3D" id="3.40.50.2000">
    <property type="entry name" value="Glycogen Phosphorylase B"/>
    <property type="match status" value="2"/>
</dbReference>
<dbReference type="InterPro" id="IPR028098">
    <property type="entry name" value="Glyco_trans_4-like_N"/>
</dbReference>
<evidence type="ECO:0000313" key="4">
    <source>
        <dbReference type="EMBL" id="OGF40022.1"/>
    </source>
</evidence>
<dbReference type="EMBL" id="MFGO01000038">
    <property type="protein sequence ID" value="OGF40022.1"/>
    <property type="molecule type" value="Genomic_DNA"/>
</dbReference>
<dbReference type="SUPFAM" id="SSF53756">
    <property type="entry name" value="UDP-Glycosyltransferase/glycogen phosphorylase"/>
    <property type="match status" value="1"/>
</dbReference>
<dbReference type="InterPro" id="IPR001296">
    <property type="entry name" value="Glyco_trans_1"/>
</dbReference>